<proteinExistence type="predicted"/>
<dbReference type="CDD" id="cd03784">
    <property type="entry name" value="GT1_Gtf-like"/>
    <property type="match status" value="1"/>
</dbReference>
<dbReference type="InterPro" id="IPR002213">
    <property type="entry name" value="UDP_glucos_trans"/>
</dbReference>
<dbReference type="PANTHER" id="PTHR48050:SF13">
    <property type="entry name" value="STEROL 3-BETA-GLUCOSYLTRANSFERASE UGT80A2"/>
    <property type="match status" value="1"/>
</dbReference>
<dbReference type="SUPFAM" id="SSF53756">
    <property type="entry name" value="UDP-Glycosyltransferase/glycogen phosphorylase"/>
    <property type="match status" value="1"/>
</dbReference>
<dbReference type="GO" id="GO:0016758">
    <property type="term" value="F:hexosyltransferase activity"/>
    <property type="evidence" value="ECO:0007669"/>
    <property type="project" value="UniProtKB-ARBA"/>
</dbReference>
<dbReference type="eggNOG" id="COG1819">
    <property type="taxonomic scope" value="Bacteria"/>
</dbReference>
<comment type="caution">
    <text evidence="2">The sequence shown here is derived from an EMBL/GenBank/DDBJ whole genome shotgun (WGS) entry which is preliminary data.</text>
</comment>
<evidence type="ECO:0000259" key="1">
    <source>
        <dbReference type="Pfam" id="PF06722"/>
    </source>
</evidence>
<dbReference type="STRING" id="1280946.HY29_00300"/>
<dbReference type="GO" id="GO:0017000">
    <property type="term" value="P:antibiotic biosynthetic process"/>
    <property type="evidence" value="ECO:0007669"/>
    <property type="project" value="UniProtKB-ARBA"/>
</dbReference>
<protein>
    <recommendedName>
        <fullName evidence="1">Erythromycin biosynthesis protein CIII-like C-terminal domain-containing protein</fullName>
    </recommendedName>
</protein>
<reference evidence="2 3" key="1">
    <citation type="journal article" date="2014" name="Antonie Van Leeuwenhoek">
        <title>Hyphomonas beringensis sp. nov. and Hyphomonas chukchiensis sp. nov., isolated from surface seawater of the Bering Sea and Chukchi Sea.</title>
        <authorList>
            <person name="Li C."/>
            <person name="Lai Q."/>
            <person name="Li G."/>
            <person name="Dong C."/>
            <person name="Wang J."/>
            <person name="Liao Y."/>
            <person name="Shao Z."/>
        </authorList>
    </citation>
    <scope>NUCLEOTIDE SEQUENCE [LARGE SCALE GENOMIC DNA]</scope>
    <source>
        <strain evidence="2 3">25B14_1</strain>
    </source>
</reference>
<dbReference type="EMBL" id="AWFF01000001">
    <property type="protein sequence ID" value="KCZ57199.1"/>
    <property type="molecule type" value="Genomic_DNA"/>
</dbReference>
<accession>A0A062UKW8</accession>
<name>A0A062UKW8_9PROT</name>
<dbReference type="Proteomes" id="UP000027037">
    <property type="component" value="Unassembled WGS sequence"/>
</dbReference>
<dbReference type="FunFam" id="3.40.50.2000:FF:000009">
    <property type="entry name" value="Sterol 3-beta-glucosyltransferase UGT80A2"/>
    <property type="match status" value="1"/>
</dbReference>
<dbReference type="Gene3D" id="3.40.50.2000">
    <property type="entry name" value="Glycogen Phosphorylase B"/>
    <property type="match status" value="2"/>
</dbReference>
<dbReference type="PANTHER" id="PTHR48050">
    <property type="entry name" value="STEROL 3-BETA-GLUCOSYLTRANSFERASE"/>
    <property type="match status" value="1"/>
</dbReference>
<evidence type="ECO:0000313" key="3">
    <source>
        <dbReference type="Proteomes" id="UP000027037"/>
    </source>
</evidence>
<dbReference type="InterPro" id="IPR050426">
    <property type="entry name" value="Glycosyltransferase_28"/>
</dbReference>
<dbReference type="GO" id="GO:0008194">
    <property type="term" value="F:UDP-glycosyltransferase activity"/>
    <property type="evidence" value="ECO:0007669"/>
    <property type="project" value="InterPro"/>
</dbReference>
<keyword evidence="3" id="KW-1185">Reference proteome</keyword>
<dbReference type="AlphaFoldDB" id="A0A062UKW8"/>
<dbReference type="InterPro" id="IPR010610">
    <property type="entry name" value="EryCIII-like_C"/>
</dbReference>
<feature type="domain" description="Erythromycin biosynthesis protein CIII-like C-terminal" evidence="1">
    <location>
        <begin position="266"/>
        <end position="355"/>
    </location>
</feature>
<dbReference type="PATRIC" id="fig|1280946.3.peg.61"/>
<organism evidence="2 3">
    <name type="scientific">Hyphomonas beringensis</name>
    <dbReference type="NCBI Taxonomy" id="1280946"/>
    <lineage>
        <taxon>Bacteria</taxon>
        <taxon>Pseudomonadati</taxon>
        <taxon>Pseudomonadota</taxon>
        <taxon>Alphaproteobacteria</taxon>
        <taxon>Hyphomonadales</taxon>
        <taxon>Hyphomonadaceae</taxon>
        <taxon>Hyphomonas</taxon>
    </lineage>
</organism>
<dbReference type="Pfam" id="PF06722">
    <property type="entry name" value="EryCIII-like_C"/>
    <property type="match status" value="1"/>
</dbReference>
<sequence>MSDAPLALIDSPDGKMMLEGGVSVFKRMAAGMGLAKKSAPLTEQMIADSWDAAQACSPDFIVFHSKQFGAPHIAEKLGIPAFLGLLQPMIVPTREFPAMGLPSLSLPGYNWLTYTLVSKGFAAQRKSVNHFRESSLGLPPVRSSAQVLFPQGRGSIPILHAISPSVLKRPDDWPDHAHITGYWFLKKETDFTPSEDLTRFLEAGPPPVFVGFGSMTSSDPEQLAHIVTGALKQAGVRGIIGSGWADLKIETSDEVIAIGPTAYDWLFPKMSAVVHHGGAGTTAEGFRAGVPCVVCPFFGDQPGWARLSEELGVGARPVPRKKLTADRLAASITDAVSNTALRVNAAKLAKDMAKEDGVATALDLIFQHVRPKGDQFRL</sequence>
<evidence type="ECO:0000313" key="2">
    <source>
        <dbReference type="EMBL" id="KCZ57199.1"/>
    </source>
</evidence>
<gene>
    <name evidence="2" type="ORF">HY29_00300</name>
</gene>